<dbReference type="OrthoDB" id="4146344at2"/>
<accession>A0A328AHB1</accession>
<keyword evidence="3" id="KW-1185">Reference proteome</keyword>
<reference evidence="3" key="1">
    <citation type="submission" date="2018-05" db="EMBL/GenBank/DDBJ databases">
        <authorList>
            <person name="Li X."/>
        </authorList>
    </citation>
    <scope>NUCLEOTIDE SEQUENCE [LARGE SCALE GENOMIC DNA]</scope>
    <source>
        <strain evidence="3">LX32</strain>
    </source>
</reference>
<feature type="domain" description="Putative DNA-binding" evidence="1">
    <location>
        <begin position="7"/>
        <end position="95"/>
    </location>
</feature>
<name>A0A328AHB1_9CAUL</name>
<dbReference type="InterPro" id="IPR018640">
    <property type="entry name" value="DUF2063"/>
</dbReference>
<dbReference type="InterPro" id="IPR044922">
    <property type="entry name" value="DUF2063_N_sf"/>
</dbReference>
<dbReference type="Proteomes" id="UP000249254">
    <property type="component" value="Unassembled WGS sequence"/>
</dbReference>
<evidence type="ECO:0000259" key="1">
    <source>
        <dbReference type="Pfam" id="PF09836"/>
    </source>
</evidence>
<gene>
    <name evidence="2" type="ORF">DJ017_04910</name>
</gene>
<dbReference type="Pfam" id="PF09836">
    <property type="entry name" value="DUF2063"/>
    <property type="match status" value="1"/>
</dbReference>
<evidence type="ECO:0000313" key="2">
    <source>
        <dbReference type="EMBL" id="RAK53907.1"/>
    </source>
</evidence>
<evidence type="ECO:0000313" key="3">
    <source>
        <dbReference type="Proteomes" id="UP000249254"/>
    </source>
</evidence>
<dbReference type="RefSeq" id="WP_111527658.1">
    <property type="nucleotide sequence ID" value="NZ_JBHRSG010000002.1"/>
</dbReference>
<protein>
    <submittedName>
        <fullName evidence="2">DUF2063 domain-containing protein</fullName>
    </submittedName>
</protein>
<dbReference type="EMBL" id="QFYQ01000001">
    <property type="protein sequence ID" value="RAK53907.1"/>
    <property type="molecule type" value="Genomic_DNA"/>
</dbReference>
<dbReference type="AlphaFoldDB" id="A0A328AHB1"/>
<sequence>MRELSAFQDAFSEALAGDIAPLAPWLRGADGEARVSVYRNTVAKGCADALAAQFPTVERVVGEAWMRQAGVIFARAHPPSRPSLHAYGEAFPDWLAGFAPAREMPFLPDLARIDWAWTCAEFAADARPLAPAALADLAAEDFASHRAEPHPAAGALWFDCAIPSLWRALQGEAAPDGADLEAEPQGLLLTRPSFEVETRVLGRGAVAFFAACRQGASLALAAEAALEAQPDLPLATTFAELIAAGAFSRLLPL</sequence>
<organism evidence="2 3">
    <name type="scientific">Phenylobacterium soli</name>
    <dbReference type="NCBI Taxonomy" id="2170551"/>
    <lineage>
        <taxon>Bacteria</taxon>
        <taxon>Pseudomonadati</taxon>
        <taxon>Pseudomonadota</taxon>
        <taxon>Alphaproteobacteria</taxon>
        <taxon>Caulobacterales</taxon>
        <taxon>Caulobacteraceae</taxon>
        <taxon>Phenylobacterium</taxon>
    </lineage>
</organism>
<comment type="caution">
    <text evidence="2">The sequence shown here is derived from an EMBL/GenBank/DDBJ whole genome shotgun (WGS) entry which is preliminary data.</text>
</comment>
<proteinExistence type="predicted"/>
<dbReference type="Gene3D" id="1.10.150.690">
    <property type="entry name" value="DUF2063"/>
    <property type="match status" value="1"/>
</dbReference>